<gene>
    <name evidence="1" type="ORF">EDD76_105204</name>
</gene>
<evidence type="ECO:0008006" key="3">
    <source>
        <dbReference type="Google" id="ProtNLM"/>
    </source>
</evidence>
<name>A0A4R1R155_9FIRM</name>
<reference evidence="1 2" key="1">
    <citation type="submission" date="2019-03" db="EMBL/GenBank/DDBJ databases">
        <title>Genomic Encyclopedia of Type Strains, Phase IV (KMG-IV): sequencing the most valuable type-strain genomes for metagenomic binning, comparative biology and taxonomic classification.</title>
        <authorList>
            <person name="Goeker M."/>
        </authorList>
    </citation>
    <scope>NUCLEOTIDE SEQUENCE [LARGE SCALE GENOMIC DNA]</scope>
    <source>
        <strain evidence="1 2">DSM 100556</strain>
    </source>
</reference>
<dbReference type="PANTHER" id="PTHR43301">
    <property type="entry name" value="ARABINAN ENDO-1,5-ALPHA-L-ARABINOSIDASE"/>
    <property type="match status" value="1"/>
</dbReference>
<accession>A0A4R1R155</accession>
<sequence length="311" mass="36299">MKAYLFVHFKEKKTPDGEQVYFGLSKDGFTWEEVNGGAPVLWSYEGDKGVRDFTVVRARDDKFRIFATDLSLAYGMPGQYHNSWEEIGRNGSRELVMWESEDLIHWSWQKMITLGGGEFGCRWAPDIIRDREKEDYILHWSSPHVCNDYGDKAIYYTRTKDFEKFSEPKLLYRKEDCGIIDSCMVEESGVYYLFVKSEKNPATIILLKSISPTGPFERMESFDEEMSKLQEGVYEAPTAFRLEDGRWCLMLDYYGVPGKGQGYVPFLCEDISKGIFKRSDAQFAFPYGFKHGTVLEITMEEYERIKHFEFE</sequence>
<dbReference type="AlphaFoldDB" id="A0A4R1R155"/>
<dbReference type="CDD" id="cd08983">
    <property type="entry name" value="GH43_Bt3655-like"/>
    <property type="match status" value="1"/>
</dbReference>
<organism evidence="1 2">
    <name type="scientific">Kineothrix alysoides</name>
    <dbReference type="NCBI Taxonomy" id="1469948"/>
    <lineage>
        <taxon>Bacteria</taxon>
        <taxon>Bacillati</taxon>
        <taxon>Bacillota</taxon>
        <taxon>Clostridia</taxon>
        <taxon>Lachnospirales</taxon>
        <taxon>Lachnospiraceae</taxon>
        <taxon>Kineothrix</taxon>
    </lineage>
</organism>
<dbReference type="PANTHER" id="PTHR43301:SF3">
    <property type="entry name" value="ARABINAN ENDO-1,5-ALPHA-L-ARABINOSIDASE A-RELATED"/>
    <property type="match status" value="1"/>
</dbReference>
<dbReference type="InterPro" id="IPR050727">
    <property type="entry name" value="GH43_arabinanases"/>
</dbReference>
<dbReference type="InterPro" id="IPR023296">
    <property type="entry name" value="Glyco_hydro_beta-prop_sf"/>
</dbReference>
<protein>
    <recommendedName>
        <fullName evidence="3">Glycosyl hydrolase family 43</fullName>
    </recommendedName>
</protein>
<dbReference type="Gene3D" id="2.115.10.20">
    <property type="entry name" value="Glycosyl hydrolase domain, family 43"/>
    <property type="match status" value="1"/>
</dbReference>
<dbReference type="Proteomes" id="UP000295718">
    <property type="component" value="Unassembled WGS sequence"/>
</dbReference>
<dbReference type="RefSeq" id="WP_031390605.1">
    <property type="nucleotide sequence ID" value="NZ_JPNB01000001.1"/>
</dbReference>
<dbReference type="SUPFAM" id="SSF75005">
    <property type="entry name" value="Arabinanase/levansucrase/invertase"/>
    <property type="match status" value="1"/>
</dbReference>
<dbReference type="EMBL" id="SLUO01000005">
    <property type="protein sequence ID" value="TCL59028.1"/>
    <property type="molecule type" value="Genomic_DNA"/>
</dbReference>
<dbReference type="OrthoDB" id="9758923at2"/>
<evidence type="ECO:0000313" key="1">
    <source>
        <dbReference type="EMBL" id="TCL59028.1"/>
    </source>
</evidence>
<dbReference type="STRING" id="1469948.GCA_000732725_01909"/>
<evidence type="ECO:0000313" key="2">
    <source>
        <dbReference type="Proteomes" id="UP000295718"/>
    </source>
</evidence>
<comment type="caution">
    <text evidence="1">The sequence shown here is derived from an EMBL/GenBank/DDBJ whole genome shotgun (WGS) entry which is preliminary data.</text>
</comment>
<keyword evidence="2" id="KW-1185">Reference proteome</keyword>
<proteinExistence type="predicted"/>